<sequence length="145" mass="15850">MISLTKRGFTLIELTVAIAIIGILATLGWSGYSQHMLKARRAEGRAAVLQVLLQQERQFSYRHSYHAFAPGAAQTEFKWYSGDRPETSAYSIAAQACDGEDLRSCVRVTATPGGALVNAAYRDEQCGALYADSRGRRGADGNDCW</sequence>
<comment type="caution">
    <text evidence="2">The sequence shown here is derived from an EMBL/GenBank/DDBJ whole genome shotgun (WGS) entry which is preliminary data.</text>
</comment>
<keyword evidence="1" id="KW-1133">Transmembrane helix</keyword>
<proteinExistence type="predicted"/>
<dbReference type="Pfam" id="PF16732">
    <property type="entry name" value="ComP_DUS"/>
    <property type="match status" value="1"/>
</dbReference>
<dbReference type="Pfam" id="PF07963">
    <property type="entry name" value="N_methyl"/>
    <property type="match status" value="1"/>
</dbReference>
<dbReference type="InterPro" id="IPR012902">
    <property type="entry name" value="N_methyl_site"/>
</dbReference>
<dbReference type="InterPro" id="IPR045584">
    <property type="entry name" value="Pilin-like"/>
</dbReference>
<dbReference type="Gene3D" id="3.30.700.10">
    <property type="entry name" value="Glycoprotein, Type 4 Pilin"/>
    <property type="match status" value="1"/>
</dbReference>
<keyword evidence="1" id="KW-0472">Membrane</keyword>
<dbReference type="RefSeq" id="WP_402701163.1">
    <property type="nucleotide sequence ID" value="NZ_JBIUZV010000007.1"/>
</dbReference>
<feature type="transmembrane region" description="Helical" evidence="1">
    <location>
        <begin position="12"/>
        <end position="32"/>
    </location>
</feature>
<evidence type="ECO:0000256" key="1">
    <source>
        <dbReference type="SAM" id="Phobius"/>
    </source>
</evidence>
<evidence type="ECO:0000313" key="3">
    <source>
        <dbReference type="Proteomes" id="UP001617427"/>
    </source>
</evidence>
<keyword evidence="1" id="KW-0812">Transmembrane</keyword>
<name>A0ABW8F0Q9_9BURK</name>
<evidence type="ECO:0000313" key="2">
    <source>
        <dbReference type="EMBL" id="MFJ3046851.1"/>
    </source>
</evidence>
<dbReference type="PROSITE" id="PS00409">
    <property type="entry name" value="PROKAR_NTER_METHYL"/>
    <property type="match status" value="1"/>
</dbReference>
<dbReference type="EMBL" id="JBIUZV010000007">
    <property type="protein sequence ID" value="MFJ3046851.1"/>
    <property type="molecule type" value="Genomic_DNA"/>
</dbReference>
<dbReference type="SUPFAM" id="SSF54523">
    <property type="entry name" value="Pili subunits"/>
    <property type="match status" value="1"/>
</dbReference>
<keyword evidence="3" id="KW-1185">Reference proteome</keyword>
<gene>
    <name evidence="2" type="ORF">ACIPEN_13555</name>
</gene>
<dbReference type="Proteomes" id="UP001617427">
    <property type="component" value="Unassembled WGS sequence"/>
</dbReference>
<dbReference type="InterPro" id="IPR031982">
    <property type="entry name" value="PilE-like"/>
</dbReference>
<dbReference type="NCBIfam" id="TIGR02532">
    <property type="entry name" value="IV_pilin_GFxxxE"/>
    <property type="match status" value="1"/>
</dbReference>
<reference evidence="2 3" key="1">
    <citation type="submission" date="2024-10" db="EMBL/GenBank/DDBJ databases">
        <title>The Natural Products Discovery Center: Release of the First 8490 Sequenced Strains for Exploring Actinobacteria Biosynthetic Diversity.</title>
        <authorList>
            <person name="Kalkreuter E."/>
            <person name="Kautsar S.A."/>
            <person name="Yang D."/>
            <person name="Bader C.D."/>
            <person name="Teijaro C.N."/>
            <person name="Fluegel L."/>
            <person name="Davis C.M."/>
            <person name="Simpson J.R."/>
            <person name="Lauterbach L."/>
            <person name="Steele A.D."/>
            <person name="Gui C."/>
            <person name="Meng S."/>
            <person name="Li G."/>
            <person name="Viehrig K."/>
            <person name="Ye F."/>
            <person name="Su P."/>
            <person name="Kiefer A.F."/>
            <person name="Nichols A."/>
            <person name="Cepeda A.J."/>
            <person name="Yan W."/>
            <person name="Fan B."/>
            <person name="Jiang Y."/>
            <person name="Adhikari A."/>
            <person name="Zheng C.-J."/>
            <person name="Schuster L."/>
            <person name="Cowan T.M."/>
            <person name="Smanski M.J."/>
            <person name="Chevrette M.G."/>
            <person name="De Carvalho L.P.S."/>
            <person name="Shen B."/>
        </authorList>
    </citation>
    <scope>NUCLEOTIDE SEQUENCE [LARGE SCALE GENOMIC DNA]</scope>
    <source>
        <strain evidence="2 3">NPDC087045</strain>
    </source>
</reference>
<accession>A0ABW8F0Q9</accession>
<organism evidence="2 3">
    <name type="scientific">Herbaspirillum chlorophenolicum</name>
    <dbReference type="NCBI Taxonomy" id="211589"/>
    <lineage>
        <taxon>Bacteria</taxon>
        <taxon>Pseudomonadati</taxon>
        <taxon>Pseudomonadota</taxon>
        <taxon>Betaproteobacteria</taxon>
        <taxon>Burkholderiales</taxon>
        <taxon>Oxalobacteraceae</taxon>
        <taxon>Herbaspirillum</taxon>
    </lineage>
</organism>
<protein>
    <submittedName>
        <fullName evidence="2">Type IV pilin protein</fullName>
    </submittedName>
</protein>